<protein>
    <submittedName>
        <fullName evidence="2">Unannotated protein</fullName>
    </submittedName>
</protein>
<gene>
    <name evidence="2" type="ORF">UFOPK4179_00417</name>
</gene>
<feature type="region of interest" description="Disordered" evidence="1">
    <location>
        <begin position="146"/>
        <end position="188"/>
    </location>
</feature>
<proteinExistence type="predicted"/>
<evidence type="ECO:0000256" key="1">
    <source>
        <dbReference type="SAM" id="MobiDB-lite"/>
    </source>
</evidence>
<evidence type="ECO:0000313" key="2">
    <source>
        <dbReference type="EMBL" id="CAB4367632.1"/>
    </source>
</evidence>
<dbReference type="AlphaFoldDB" id="A0A6J6AFS7"/>
<reference evidence="2" key="1">
    <citation type="submission" date="2020-05" db="EMBL/GenBank/DDBJ databases">
        <authorList>
            <person name="Chiriac C."/>
            <person name="Salcher M."/>
            <person name="Ghai R."/>
            <person name="Kavagutti S V."/>
        </authorList>
    </citation>
    <scope>NUCLEOTIDE SEQUENCE</scope>
</reference>
<sequence length="188" mass="19182">MKVGIATTLSIAGVLVAGAAAFAVNSNVLSTSSSIASTVTDPVVAPIVDAVTTVPGQVAEQSTKVDSSVLNNNTTTYKVGTSGSVVIDLSTGSIAVNNVLPAAGWSSEPAQVQPNGDVKVHFVSPSARVEFLAQVVNGKVSTSVLSEPIAPIKKPTATQPTKPSVPFSGDDDDDEEHENENGHDEDDD</sequence>
<feature type="compositionally biased region" description="Acidic residues" evidence="1">
    <location>
        <begin position="169"/>
        <end position="188"/>
    </location>
</feature>
<name>A0A6J6AFS7_9ZZZZ</name>
<accession>A0A6J6AFS7</accession>
<dbReference type="EMBL" id="CAETWZ010000025">
    <property type="protein sequence ID" value="CAB4367632.1"/>
    <property type="molecule type" value="Genomic_DNA"/>
</dbReference>
<organism evidence="2">
    <name type="scientific">freshwater metagenome</name>
    <dbReference type="NCBI Taxonomy" id="449393"/>
    <lineage>
        <taxon>unclassified sequences</taxon>
        <taxon>metagenomes</taxon>
        <taxon>ecological metagenomes</taxon>
    </lineage>
</organism>